<reference evidence="8" key="1">
    <citation type="submission" date="2016-10" db="EMBL/GenBank/DDBJ databases">
        <authorList>
            <person name="Varghese N."/>
            <person name="Submissions S."/>
        </authorList>
    </citation>
    <scope>NUCLEOTIDE SEQUENCE [LARGE SCALE GENOMIC DNA]</scope>
    <source>
        <strain evidence="8">DSM 13078</strain>
    </source>
</reference>
<evidence type="ECO:0000256" key="2">
    <source>
        <dbReference type="ARBA" id="ARBA00012239"/>
    </source>
</evidence>
<dbReference type="PANTHER" id="PTHR43586:SF8">
    <property type="entry name" value="CYSTEINE DESULFURASE 1, CHLOROPLASTIC"/>
    <property type="match status" value="1"/>
</dbReference>
<evidence type="ECO:0000256" key="3">
    <source>
        <dbReference type="ARBA" id="ARBA00022679"/>
    </source>
</evidence>
<evidence type="ECO:0000256" key="1">
    <source>
        <dbReference type="ARBA" id="ARBA00001933"/>
    </source>
</evidence>
<evidence type="ECO:0000313" key="8">
    <source>
        <dbReference type="Proteomes" id="UP000199161"/>
    </source>
</evidence>
<name>A0A1I1H468_NATHA</name>
<protein>
    <recommendedName>
        <fullName evidence="2">cysteine desulfurase</fullName>
        <ecNumber evidence="2">2.8.1.7</ecNumber>
    </recommendedName>
</protein>
<evidence type="ECO:0000259" key="6">
    <source>
        <dbReference type="Pfam" id="PF00266"/>
    </source>
</evidence>
<dbReference type="RefSeq" id="WP_089788178.1">
    <property type="nucleotide sequence ID" value="NZ_FOKW01000005.1"/>
</dbReference>
<dbReference type="Proteomes" id="UP000199161">
    <property type="component" value="Unassembled WGS sequence"/>
</dbReference>
<dbReference type="InterPro" id="IPR010970">
    <property type="entry name" value="Cys_dSase_SufS"/>
</dbReference>
<dbReference type="GO" id="GO:0031071">
    <property type="term" value="F:cysteine desulfurase activity"/>
    <property type="evidence" value="ECO:0007669"/>
    <property type="project" value="UniProtKB-EC"/>
</dbReference>
<dbReference type="EC" id="2.8.1.7" evidence="2"/>
<dbReference type="InterPro" id="IPR015421">
    <property type="entry name" value="PyrdxlP-dep_Trfase_major"/>
</dbReference>
<accession>A0A1I1H468</accession>
<keyword evidence="3" id="KW-0808">Transferase</keyword>
<dbReference type="GO" id="GO:0030170">
    <property type="term" value="F:pyridoxal phosphate binding"/>
    <property type="evidence" value="ECO:0007669"/>
    <property type="project" value="InterPro"/>
</dbReference>
<dbReference type="AlphaFoldDB" id="A0A1I1H468"/>
<dbReference type="InterPro" id="IPR000192">
    <property type="entry name" value="Aminotrans_V_dom"/>
</dbReference>
<dbReference type="Pfam" id="PF00266">
    <property type="entry name" value="Aminotran_5"/>
    <property type="match status" value="1"/>
</dbReference>
<comment type="cofactor">
    <cofactor evidence="1">
        <name>pyridoxal 5'-phosphate</name>
        <dbReference type="ChEBI" id="CHEBI:597326"/>
    </cofactor>
</comment>
<dbReference type="SUPFAM" id="SSF53383">
    <property type="entry name" value="PLP-dependent transferases"/>
    <property type="match status" value="1"/>
</dbReference>
<evidence type="ECO:0000313" key="7">
    <source>
        <dbReference type="EMBL" id="SFC18525.1"/>
    </source>
</evidence>
<dbReference type="Gene3D" id="3.90.1150.10">
    <property type="entry name" value="Aspartate Aminotransferase, domain 1"/>
    <property type="match status" value="1"/>
</dbReference>
<keyword evidence="4" id="KW-0663">Pyridoxal phosphate</keyword>
<evidence type="ECO:0000256" key="5">
    <source>
        <dbReference type="ARBA" id="ARBA00050776"/>
    </source>
</evidence>
<dbReference type="InterPro" id="IPR015424">
    <property type="entry name" value="PyrdxlP-dep_Trfase"/>
</dbReference>
<dbReference type="PANTHER" id="PTHR43586">
    <property type="entry name" value="CYSTEINE DESULFURASE"/>
    <property type="match status" value="1"/>
</dbReference>
<dbReference type="InterPro" id="IPR015422">
    <property type="entry name" value="PyrdxlP-dep_Trfase_small"/>
</dbReference>
<dbReference type="GO" id="GO:0006534">
    <property type="term" value="P:cysteine metabolic process"/>
    <property type="evidence" value="ECO:0007669"/>
    <property type="project" value="InterPro"/>
</dbReference>
<dbReference type="CDD" id="cd06453">
    <property type="entry name" value="SufS_like"/>
    <property type="match status" value="1"/>
</dbReference>
<feature type="domain" description="Aminotransferase class V" evidence="6">
    <location>
        <begin position="31"/>
        <end position="402"/>
    </location>
</feature>
<dbReference type="EMBL" id="FOKW01000005">
    <property type="protein sequence ID" value="SFC18525.1"/>
    <property type="molecule type" value="Genomic_DNA"/>
</dbReference>
<sequence>MSSQDLESLDVEGIRQQFPILQREFDGQQVVYLDNAATTQTPDPVVDAMSDYYRQYNANVHRGIHHLSQEASIAYEEAHDRVAEFINADGREEVIFTKNTTESENLLAYSWGLNELEPGDEIVLTEMEHHASLVTWQQIGKRTGADVKYIRIDDSGRLDMDHARDLITDDTEIVSAVHVSNTLGTVNPVGELTDLAHEHGALSFIDGAQAVPNRPVDVEEIGADFYAFSGHKMAGPTGIGVLYGKQELLEDMEPYLYGGGMIRKVTFEESTWGELPWKFEPGTPPIAEAVGLHAAVDWLEDIGMDRIRAHEQELAAYAYDRLDAEGDVEIYGPEAGSDRGGLVSFNLEGVHAHDLTSILNDHTVAVRAGDHCTQPLHDKLGVPASTRASFYVYNTREEVDKLVAALDDARQLFA</sequence>
<organism evidence="7 8">
    <name type="scientific">Natronobacterium haloterrestre</name>
    <name type="common">Halobiforma haloterrestris</name>
    <dbReference type="NCBI Taxonomy" id="148448"/>
    <lineage>
        <taxon>Archaea</taxon>
        <taxon>Methanobacteriati</taxon>
        <taxon>Methanobacteriota</taxon>
        <taxon>Stenosarchaea group</taxon>
        <taxon>Halobacteria</taxon>
        <taxon>Halobacteriales</taxon>
        <taxon>Natrialbaceae</taxon>
        <taxon>Natronobacterium</taxon>
    </lineage>
</organism>
<dbReference type="NCBIfam" id="TIGR01979">
    <property type="entry name" value="sufS"/>
    <property type="match status" value="1"/>
</dbReference>
<gene>
    <name evidence="7" type="ORF">SAMN05444422_105174</name>
</gene>
<keyword evidence="8" id="KW-1185">Reference proteome</keyword>
<evidence type="ECO:0000256" key="4">
    <source>
        <dbReference type="ARBA" id="ARBA00022898"/>
    </source>
</evidence>
<dbReference type="Gene3D" id="3.40.640.10">
    <property type="entry name" value="Type I PLP-dependent aspartate aminotransferase-like (Major domain)"/>
    <property type="match status" value="1"/>
</dbReference>
<dbReference type="OrthoDB" id="5817at2157"/>
<comment type="catalytic activity">
    <reaction evidence="5">
        <text>(sulfur carrier)-H + L-cysteine = (sulfur carrier)-SH + L-alanine</text>
        <dbReference type="Rhea" id="RHEA:43892"/>
        <dbReference type="Rhea" id="RHEA-COMP:14737"/>
        <dbReference type="Rhea" id="RHEA-COMP:14739"/>
        <dbReference type="ChEBI" id="CHEBI:29917"/>
        <dbReference type="ChEBI" id="CHEBI:35235"/>
        <dbReference type="ChEBI" id="CHEBI:57972"/>
        <dbReference type="ChEBI" id="CHEBI:64428"/>
        <dbReference type="EC" id="2.8.1.7"/>
    </reaction>
</comment>
<proteinExistence type="predicted"/>